<dbReference type="InterPro" id="IPR051218">
    <property type="entry name" value="Sec_MonoDiacylglyc_Lipase"/>
</dbReference>
<dbReference type="PANTHER" id="PTHR45856:SF21">
    <property type="entry name" value="FUNGAL LIPASE-LIKE DOMAIN-CONTAINING PROTEIN"/>
    <property type="match status" value="1"/>
</dbReference>
<dbReference type="Gene3D" id="3.40.50.1820">
    <property type="entry name" value="alpha/beta hydrolase"/>
    <property type="match status" value="1"/>
</dbReference>
<evidence type="ECO:0000259" key="2">
    <source>
        <dbReference type="Pfam" id="PF01764"/>
    </source>
</evidence>
<dbReference type="InterPro" id="IPR029058">
    <property type="entry name" value="AB_hydrolase_fold"/>
</dbReference>
<evidence type="ECO:0000313" key="3">
    <source>
        <dbReference type="EMBL" id="CEM12345.1"/>
    </source>
</evidence>
<dbReference type="PANTHER" id="PTHR45856">
    <property type="entry name" value="ALPHA/BETA-HYDROLASES SUPERFAMILY PROTEIN"/>
    <property type="match status" value="1"/>
</dbReference>
<feature type="compositionally biased region" description="Low complexity" evidence="1">
    <location>
        <begin position="603"/>
        <end position="619"/>
    </location>
</feature>
<dbReference type="Pfam" id="PF01764">
    <property type="entry name" value="Lipase_3"/>
    <property type="match status" value="1"/>
</dbReference>
<dbReference type="VEuPathDB" id="CryptoDB:Cvel_16854"/>
<dbReference type="GO" id="GO:0006629">
    <property type="term" value="P:lipid metabolic process"/>
    <property type="evidence" value="ECO:0007669"/>
    <property type="project" value="InterPro"/>
</dbReference>
<organism evidence="3">
    <name type="scientific">Chromera velia CCMP2878</name>
    <dbReference type="NCBI Taxonomy" id="1169474"/>
    <lineage>
        <taxon>Eukaryota</taxon>
        <taxon>Sar</taxon>
        <taxon>Alveolata</taxon>
        <taxon>Colpodellida</taxon>
        <taxon>Chromeraceae</taxon>
        <taxon>Chromera</taxon>
    </lineage>
</organism>
<evidence type="ECO:0000256" key="1">
    <source>
        <dbReference type="SAM" id="MobiDB-lite"/>
    </source>
</evidence>
<feature type="domain" description="Fungal lipase-type" evidence="2">
    <location>
        <begin position="77"/>
        <end position="214"/>
    </location>
</feature>
<dbReference type="EMBL" id="CDMZ01000350">
    <property type="protein sequence ID" value="CEM12345.1"/>
    <property type="molecule type" value="Genomic_DNA"/>
</dbReference>
<sequence length="630" mass="70939">MASTQLLSPHTVLHDCVAACDLLREKAENSSLDATDWLNRAYPSSRLEKITFGLEMQGAPRVLISMLHDCPGPTMLVACPGSMDGNDWLGTNLKVRSSFEFSQFVGCVHAGFWERARMIPRVPFMDHLSRGGRLVLTGHSQGSAVAEVALLRLMNDPGWKPEYLRQVLFVGFASPLVYDKKFAADHLFERLFSDIPYTHVFHHFVNRNDIVPRLGLFVSQHDQCAIRFALRSMSVIANALGWPLKAVFGISLADSEASDVVKHYAEQVVRVLLPEYRPGGIWHLLQDGGGCVTVECGRHQLPPDQQAALDTVFRPFDQESVMIDQTELQRHVLNSYRRVIYDHFLRQTRPAGVDFLRDRHPIDFFDRGGFEVTVTALKHVLQPEGEGGWVTSWRLRVSVRGKGVQWVTRVRLCEEGSVSYHAREQNPSQGGLQFPSSSSLQFETQNMFHHRPRIVRVDCDFFLCDVIWSWPRIAWPHHVEVTELDLATLGSASFVDEIEMASQLQIIETATVLALLCDPNSKHHMRPMEQHLAALWDGMPAEVLYLPLANGSCLFDSLTGHLNGCDLRSISSRFALKLFKQVVMELHKKIRNAAREIRYRAQTTSESSSPTRSSSSPFTLDSSIEGGSNN</sequence>
<feature type="compositionally biased region" description="Polar residues" evidence="1">
    <location>
        <begin position="620"/>
        <end position="630"/>
    </location>
</feature>
<protein>
    <recommendedName>
        <fullName evidence="2">Fungal lipase-type domain-containing protein</fullName>
    </recommendedName>
</protein>
<dbReference type="InterPro" id="IPR002921">
    <property type="entry name" value="Fungal_lipase-type"/>
</dbReference>
<name>A0A0G4FGP7_9ALVE</name>
<dbReference type="AlphaFoldDB" id="A0A0G4FGP7"/>
<reference evidence="3" key="1">
    <citation type="submission" date="2014-11" db="EMBL/GenBank/DDBJ databases">
        <authorList>
            <person name="Otto D Thomas"/>
            <person name="Naeem Raeece"/>
        </authorList>
    </citation>
    <scope>NUCLEOTIDE SEQUENCE</scope>
</reference>
<feature type="region of interest" description="Disordered" evidence="1">
    <location>
        <begin position="601"/>
        <end position="630"/>
    </location>
</feature>
<accession>A0A0G4FGP7</accession>
<dbReference type="SUPFAM" id="SSF53474">
    <property type="entry name" value="alpha/beta-Hydrolases"/>
    <property type="match status" value="1"/>
</dbReference>
<gene>
    <name evidence="3" type="ORF">Cvel_16854</name>
</gene>
<proteinExistence type="predicted"/>